<name>A0A938YH54_9ACTN</name>
<comment type="caution">
    <text evidence="1">The sequence shown here is derived from an EMBL/GenBank/DDBJ whole genome shotgun (WGS) entry which is preliminary data.</text>
</comment>
<dbReference type="RefSeq" id="WP_205257712.1">
    <property type="nucleotide sequence ID" value="NZ_BAAAPV010000005.1"/>
</dbReference>
<proteinExistence type="predicted"/>
<organism evidence="1 2">
    <name type="scientific">Nakamurella flavida</name>
    <dbReference type="NCBI Taxonomy" id="363630"/>
    <lineage>
        <taxon>Bacteria</taxon>
        <taxon>Bacillati</taxon>
        <taxon>Actinomycetota</taxon>
        <taxon>Actinomycetes</taxon>
        <taxon>Nakamurellales</taxon>
        <taxon>Nakamurellaceae</taxon>
        <taxon>Nakamurella</taxon>
    </lineage>
</organism>
<accession>A0A938YH54</accession>
<protein>
    <recommendedName>
        <fullName evidence="3">ASCH domain-containing protein</fullName>
    </recommendedName>
</protein>
<evidence type="ECO:0000313" key="1">
    <source>
        <dbReference type="EMBL" id="MBM9477590.1"/>
    </source>
</evidence>
<evidence type="ECO:0008006" key="3">
    <source>
        <dbReference type="Google" id="ProtNLM"/>
    </source>
</evidence>
<reference evidence="1" key="1">
    <citation type="submission" date="2021-01" db="EMBL/GenBank/DDBJ databases">
        <title>KCTC 19127 draft genome.</title>
        <authorList>
            <person name="An D."/>
        </authorList>
    </citation>
    <scope>NUCLEOTIDE SEQUENCE</scope>
    <source>
        <strain evidence="1">KCTC 19127</strain>
    </source>
</reference>
<keyword evidence="2" id="KW-1185">Reference proteome</keyword>
<sequence>MLIRPTELDALVSGDIDLAFRRWDRPRLRVGTRMRTKVGLVEVTEVETVPLRSITARDAHRAGAATRADLLGRLADHPERPVFRIGLRFAGADPRIALRQDAALTEDERSTLLARLDR</sequence>
<dbReference type="AlphaFoldDB" id="A0A938YH54"/>
<gene>
    <name evidence="1" type="ORF">JL107_14155</name>
</gene>
<dbReference type="Proteomes" id="UP000663801">
    <property type="component" value="Unassembled WGS sequence"/>
</dbReference>
<dbReference type="EMBL" id="JAERWL010000011">
    <property type="protein sequence ID" value="MBM9477590.1"/>
    <property type="molecule type" value="Genomic_DNA"/>
</dbReference>
<evidence type="ECO:0000313" key="2">
    <source>
        <dbReference type="Proteomes" id="UP000663801"/>
    </source>
</evidence>